<reference evidence="3" key="4">
    <citation type="submission" date="2025-05" db="UniProtKB">
        <authorList>
            <consortium name="EnsemblFungi"/>
        </authorList>
    </citation>
    <scope>IDENTIFICATION</scope>
    <source>
        <strain evidence="3">isolate 1-1 / race 1 (BBBD)</strain>
    </source>
</reference>
<dbReference type="EMBL" id="ADAS02000063">
    <property type="protein sequence ID" value="OAV92511.1"/>
    <property type="molecule type" value="Genomic_DNA"/>
</dbReference>
<name>A0A0C4FC72_PUCT1</name>
<reference evidence="2" key="1">
    <citation type="submission" date="2009-11" db="EMBL/GenBank/DDBJ databases">
        <authorList>
            <consortium name="The Broad Institute Genome Sequencing Platform"/>
            <person name="Ward D."/>
            <person name="Feldgarden M."/>
            <person name="Earl A."/>
            <person name="Young S.K."/>
            <person name="Zeng Q."/>
            <person name="Koehrsen M."/>
            <person name="Alvarado L."/>
            <person name="Berlin A."/>
            <person name="Bochicchio J."/>
            <person name="Borenstein D."/>
            <person name="Chapman S.B."/>
            <person name="Chen Z."/>
            <person name="Engels R."/>
            <person name="Freedman E."/>
            <person name="Gellesch M."/>
            <person name="Goldberg J."/>
            <person name="Griggs A."/>
            <person name="Gujja S."/>
            <person name="Heilman E."/>
            <person name="Heiman D."/>
            <person name="Hepburn T."/>
            <person name="Howarth C."/>
            <person name="Jen D."/>
            <person name="Larson L."/>
            <person name="Lewis B."/>
            <person name="Mehta T."/>
            <person name="Park D."/>
            <person name="Pearson M."/>
            <person name="Roberts A."/>
            <person name="Saif S."/>
            <person name="Shea T."/>
            <person name="Shenoy N."/>
            <person name="Sisk P."/>
            <person name="Stolte C."/>
            <person name="Sykes S."/>
            <person name="Thomson T."/>
            <person name="Walk T."/>
            <person name="White J."/>
            <person name="Yandava C."/>
            <person name="Izard J."/>
            <person name="Baranova O.V."/>
            <person name="Blanton J.M."/>
            <person name="Tanner A.C."/>
            <person name="Dewhirst F.E."/>
            <person name="Haas B."/>
            <person name="Nusbaum C."/>
            <person name="Birren B."/>
        </authorList>
    </citation>
    <scope>NUCLEOTIDE SEQUENCE [LARGE SCALE GENOMIC DNA]</scope>
    <source>
        <strain evidence="2">1-1 BBBD Race 1</strain>
    </source>
</reference>
<dbReference type="EnsemblFungi" id="PTTG_10824-t43_1">
    <property type="protein sequence ID" value="PTTG_10824-t43_1-p1"/>
    <property type="gene ID" value="PTTG_10824"/>
</dbReference>
<dbReference type="VEuPathDB" id="FungiDB:PTTG_10824"/>
<reference evidence="3 4" key="3">
    <citation type="journal article" date="2017" name="G3 (Bethesda)">
        <title>Comparative analysis highlights variable genome content of wheat rusts and divergence of the mating loci.</title>
        <authorList>
            <person name="Cuomo C.A."/>
            <person name="Bakkeren G."/>
            <person name="Khalil H.B."/>
            <person name="Panwar V."/>
            <person name="Joly D."/>
            <person name="Linning R."/>
            <person name="Sakthikumar S."/>
            <person name="Song X."/>
            <person name="Adiconis X."/>
            <person name="Fan L."/>
            <person name="Goldberg J.M."/>
            <person name="Levin J.Z."/>
            <person name="Young S."/>
            <person name="Zeng Q."/>
            <person name="Anikster Y."/>
            <person name="Bruce M."/>
            <person name="Wang M."/>
            <person name="Yin C."/>
            <person name="McCallum B."/>
            <person name="Szabo L.J."/>
            <person name="Hulbert S."/>
            <person name="Chen X."/>
            <person name="Fellers J.P."/>
        </authorList>
    </citation>
    <scope>NUCLEOTIDE SEQUENCE</scope>
    <source>
        <strain evidence="3">isolate 1-1 / race 1 (BBBD)</strain>
        <strain evidence="4">Isolate 1-1 / race 1 (BBBD)</strain>
    </source>
</reference>
<dbReference type="Proteomes" id="UP000005240">
    <property type="component" value="Unassembled WGS sequence"/>
</dbReference>
<accession>A0A0C4FC72</accession>
<keyword evidence="4" id="KW-1185">Reference proteome</keyword>
<sequence length="173" mass="19125">MHSLNRGWLPAANVPAKTTGPISETPDLSPLLDGHTGPPNQCPKLPDSLNGHTGPPRRSHDPPRPSQPLALVVTLLVALQRLYCLADKLRDPPMACRTRQWLHGPADGFLDPPIASWTRRWLHGPADGCLDLSTNSLPFPMTSLTSYLPRPSKSPPPFLFHLHHTEHQRPTEH</sequence>
<dbReference type="AlphaFoldDB" id="A0A0C4FC72"/>
<reference evidence="2" key="2">
    <citation type="submission" date="2016-05" db="EMBL/GenBank/DDBJ databases">
        <title>Comparative analysis highlights variable genome content of wheat rusts and divergence of the mating loci.</title>
        <authorList>
            <person name="Cuomo C.A."/>
            <person name="Bakkeren G."/>
            <person name="Szabo L."/>
            <person name="Khalil H."/>
            <person name="Joly D."/>
            <person name="Goldberg J."/>
            <person name="Young S."/>
            <person name="Zeng Q."/>
            <person name="Fellers J."/>
        </authorList>
    </citation>
    <scope>NUCLEOTIDE SEQUENCE [LARGE SCALE GENOMIC DNA]</scope>
    <source>
        <strain evidence="2">1-1 BBBD Race 1</strain>
    </source>
</reference>
<proteinExistence type="predicted"/>
<evidence type="ECO:0000313" key="3">
    <source>
        <dbReference type="EnsemblFungi" id="PTTG_10824-t43_1-p1"/>
    </source>
</evidence>
<evidence type="ECO:0000256" key="1">
    <source>
        <dbReference type="SAM" id="MobiDB-lite"/>
    </source>
</evidence>
<feature type="region of interest" description="Disordered" evidence="1">
    <location>
        <begin position="1"/>
        <end position="67"/>
    </location>
</feature>
<protein>
    <submittedName>
        <fullName evidence="2 3">Uncharacterized protein</fullName>
    </submittedName>
</protein>
<gene>
    <name evidence="2" type="ORF">PTTG_10824</name>
</gene>
<evidence type="ECO:0000313" key="2">
    <source>
        <dbReference type="EMBL" id="OAV92511.1"/>
    </source>
</evidence>
<organism evidence="2">
    <name type="scientific">Puccinia triticina (isolate 1-1 / race 1 (BBBD))</name>
    <name type="common">Brown leaf rust fungus</name>
    <dbReference type="NCBI Taxonomy" id="630390"/>
    <lineage>
        <taxon>Eukaryota</taxon>
        <taxon>Fungi</taxon>
        <taxon>Dikarya</taxon>
        <taxon>Basidiomycota</taxon>
        <taxon>Pucciniomycotina</taxon>
        <taxon>Pucciniomycetes</taxon>
        <taxon>Pucciniales</taxon>
        <taxon>Pucciniaceae</taxon>
        <taxon>Puccinia</taxon>
    </lineage>
</organism>
<evidence type="ECO:0000313" key="4">
    <source>
        <dbReference type="Proteomes" id="UP000005240"/>
    </source>
</evidence>